<gene>
    <name evidence="2" type="ORF">LTR78_002769</name>
</gene>
<evidence type="ECO:0000313" key="3">
    <source>
        <dbReference type="Proteomes" id="UP001274830"/>
    </source>
</evidence>
<keyword evidence="3" id="KW-1185">Reference proteome</keyword>
<dbReference type="PANTHER" id="PTHR37017:SF8">
    <property type="entry name" value="AB HYDROLASE-1 DOMAIN-CONTAINING PROTEIN"/>
    <property type="match status" value="1"/>
</dbReference>
<evidence type="ECO:0000259" key="1">
    <source>
        <dbReference type="Pfam" id="PF12697"/>
    </source>
</evidence>
<dbReference type="EMBL" id="JAUTXT010000007">
    <property type="protein sequence ID" value="KAK3677231.1"/>
    <property type="molecule type" value="Genomic_DNA"/>
</dbReference>
<dbReference type="Proteomes" id="UP001274830">
    <property type="component" value="Unassembled WGS sequence"/>
</dbReference>
<dbReference type="PANTHER" id="PTHR37017">
    <property type="entry name" value="AB HYDROLASE-1 DOMAIN-CONTAINING PROTEIN-RELATED"/>
    <property type="match status" value="1"/>
</dbReference>
<dbReference type="Pfam" id="PF12697">
    <property type="entry name" value="Abhydrolase_6"/>
    <property type="match status" value="1"/>
</dbReference>
<dbReference type="SUPFAM" id="SSF53474">
    <property type="entry name" value="alpha/beta-Hydrolases"/>
    <property type="match status" value="1"/>
</dbReference>
<name>A0AAE0WSS2_9PEZI</name>
<dbReference type="Gene3D" id="3.40.50.1820">
    <property type="entry name" value="alpha/beta hydrolase"/>
    <property type="match status" value="1"/>
</dbReference>
<reference evidence="2" key="1">
    <citation type="submission" date="2023-07" db="EMBL/GenBank/DDBJ databases">
        <title>Black Yeasts Isolated from many extreme environments.</title>
        <authorList>
            <person name="Coleine C."/>
            <person name="Stajich J.E."/>
            <person name="Selbmann L."/>
        </authorList>
    </citation>
    <scope>NUCLEOTIDE SEQUENCE</scope>
    <source>
        <strain evidence="2">CCFEE 5485</strain>
    </source>
</reference>
<feature type="domain" description="AB hydrolase-1" evidence="1">
    <location>
        <begin position="9"/>
        <end position="249"/>
    </location>
</feature>
<accession>A0AAE0WSS2</accession>
<dbReference type="InterPro" id="IPR000073">
    <property type="entry name" value="AB_hydrolase_1"/>
</dbReference>
<comment type="caution">
    <text evidence="2">The sequence shown here is derived from an EMBL/GenBank/DDBJ whole genome shotgun (WGS) entry which is preliminary data.</text>
</comment>
<dbReference type="InterPro" id="IPR029058">
    <property type="entry name" value="AB_hydrolase_fold"/>
</dbReference>
<dbReference type="AlphaFoldDB" id="A0AAE0WSS2"/>
<organism evidence="2 3">
    <name type="scientific">Recurvomyces mirabilis</name>
    <dbReference type="NCBI Taxonomy" id="574656"/>
    <lineage>
        <taxon>Eukaryota</taxon>
        <taxon>Fungi</taxon>
        <taxon>Dikarya</taxon>
        <taxon>Ascomycota</taxon>
        <taxon>Pezizomycotina</taxon>
        <taxon>Dothideomycetes</taxon>
        <taxon>Dothideomycetidae</taxon>
        <taxon>Mycosphaerellales</taxon>
        <taxon>Teratosphaeriaceae</taxon>
        <taxon>Recurvomyces</taxon>
    </lineage>
</organism>
<dbReference type="InterPro" id="IPR052897">
    <property type="entry name" value="Sec-Metab_Biosynth_Hydrolase"/>
</dbReference>
<sequence>MSITPNPTILLVHGAWHGSWIWDHEVSHLHSLGYETALVDLPCTSGKPGTTQFDDAAAVRTAIQDLLSRNKHVVVLAHSYAGPIASAAILGLSTQSRKADTGGVLGLINLAAYIFPGGMDQGQAIRDIGGLPYVDWDTPQPGLFVTKNPASLFYAPDVSPELTAWAVGRLQPQSMAANMGVVPPQAWQNDAEGFEGRLAYVRTTGDVPVPVAQQDAMIEGAGGRAKWIVSTLEDSGHSPMLSRPGEVARTVDEIVKMFEKAG</sequence>
<evidence type="ECO:0000313" key="2">
    <source>
        <dbReference type="EMBL" id="KAK3677231.1"/>
    </source>
</evidence>
<proteinExistence type="predicted"/>
<protein>
    <recommendedName>
        <fullName evidence="1">AB hydrolase-1 domain-containing protein</fullName>
    </recommendedName>
</protein>